<proteinExistence type="predicted"/>
<sequence length="226" mass="26152">MSKTQAWQASFYVKESSPYVSSTECHLTPVFGILLRISRCMGVAPVRLRWCRGNSLIEVSRELVVFQRLIMILSTDDVVNSKYRYLTIRQLAQYHEQICDMVKAVDEDSGPILLLSFMLVFLQLLITPYNLMAIVMHKRTELIIQQSCWSIFHLTSLLVLVEPCHWMQDQMDHTRYLLTRLARRSADGDERFFKELELFILQIQMKGAVIAPMGVFTISRSLVASI</sequence>
<comment type="caution">
    <text evidence="1">The sequence shown here is derived from an EMBL/GenBank/DDBJ whole genome shotgun (WGS) entry which is preliminary data.</text>
</comment>
<reference evidence="1 2" key="1">
    <citation type="journal article" date="2022" name="Genome Biol. Evol.">
        <title>The Spruce Budworm Genome: Reconstructing the Evolutionary History of Antifreeze Proteins.</title>
        <authorList>
            <person name="Beliveau C."/>
            <person name="Gagne P."/>
            <person name="Picq S."/>
            <person name="Vernygora O."/>
            <person name="Keeling C.I."/>
            <person name="Pinkney K."/>
            <person name="Doucet D."/>
            <person name="Wen F."/>
            <person name="Johnston J.S."/>
            <person name="Maaroufi H."/>
            <person name="Boyle B."/>
            <person name="Laroche J."/>
            <person name="Dewar K."/>
            <person name="Juretic N."/>
            <person name="Blackburn G."/>
            <person name="Nisole A."/>
            <person name="Brunet B."/>
            <person name="Brandao M."/>
            <person name="Lumley L."/>
            <person name="Duan J."/>
            <person name="Quan G."/>
            <person name="Lucarotti C.J."/>
            <person name="Roe A.D."/>
            <person name="Sperling F.A.H."/>
            <person name="Levesque R.C."/>
            <person name="Cusson M."/>
        </authorList>
    </citation>
    <scope>NUCLEOTIDE SEQUENCE [LARGE SCALE GENOMIC DNA]</scope>
    <source>
        <strain evidence="1">Glfc:IPQL:Cfum</strain>
    </source>
</reference>
<evidence type="ECO:0000313" key="2">
    <source>
        <dbReference type="Proteomes" id="UP001064048"/>
    </source>
</evidence>
<organism evidence="1 2">
    <name type="scientific">Choristoneura fumiferana</name>
    <name type="common">Spruce budworm moth</name>
    <name type="synonym">Archips fumiferana</name>
    <dbReference type="NCBI Taxonomy" id="7141"/>
    <lineage>
        <taxon>Eukaryota</taxon>
        <taxon>Metazoa</taxon>
        <taxon>Ecdysozoa</taxon>
        <taxon>Arthropoda</taxon>
        <taxon>Hexapoda</taxon>
        <taxon>Insecta</taxon>
        <taxon>Pterygota</taxon>
        <taxon>Neoptera</taxon>
        <taxon>Endopterygota</taxon>
        <taxon>Lepidoptera</taxon>
        <taxon>Glossata</taxon>
        <taxon>Ditrysia</taxon>
        <taxon>Tortricoidea</taxon>
        <taxon>Tortricidae</taxon>
        <taxon>Tortricinae</taxon>
        <taxon>Choristoneura</taxon>
    </lineage>
</organism>
<keyword evidence="2" id="KW-1185">Reference proteome</keyword>
<protein>
    <submittedName>
        <fullName evidence="1">Uncharacterized protein</fullName>
    </submittedName>
</protein>
<accession>A0ACC0JY27</accession>
<name>A0ACC0JY27_CHOFU</name>
<dbReference type="EMBL" id="CM046112">
    <property type="protein sequence ID" value="KAI8428855.1"/>
    <property type="molecule type" value="Genomic_DNA"/>
</dbReference>
<gene>
    <name evidence="1" type="ORF">MSG28_007501</name>
</gene>
<evidence type="ECO:0000313" key="1">
    <source>
        <dbReference type="EMBL" id="KAI8428855.1"/>
    </source>
</evidence>
<dbReference type="Proteomes" id="UP001064048">
    <property type="component" value="Chromosome 12"/>
</dbReference>